<organism evidence="1 2">
    <name type="scientific">Larinioides sclopetarius</name>
    <dbReference type="NCBI Taxonomy" id="280406"/>
    <lineage>
        <taxon>Eukaryota</taxon>
        <taxon>Metazoa</taxon>
        <taxon>Ecdysozoa</taxon>
        <taxon>Arthropoda</taxon>
        <taxon>Chelicerata</taxon>
        <taxon>Arachnida</taxon>
        <taxon>Araneae</taxon>
        <taxon>Araneomorphae</taxon>
        <taxon>Entelegynae</taxon>
        <taxon>Araneoidea</taxon>
        <taxon>Araneidae</taxon>
        <taxon>Larinioides</taxon>
    </lineage>
</organism>
<comment type="caution">
    <text evidence="1">The sequence shown here is derived from an EMBL/GenBank/DDBJ whole genome shotgun (WGS) entry which is preliminary data.</text>
</comment>
<evidence type="ECO:0000313" key="1">
    <source>
        <dbReference type="EMBL" id="CAL1273927.1"/>
    </source>
</evidence>
<name>A0AAV1ZQF2_9ARAC</name>
<dbReference type="Proteomes" id="UP001497382">
    <property type="component" value="Unassembled WGS sequence"/>
</dbReference>
<reference evidence="1 2" key="1">
    <citation type="submission" date="2024-04" db="EMBL/GenBank/DDBJ databases">
        <authorList>
            <person name="Rising A."/>
            <person name="Reimegard J."/>
            <person name="Sonavane S."/>
            <person name="Akerstrom W."/>
            <person name="Nylinder S."/>
            <person name="Hedman E."/>
            <person name="Kallberg Y."/>
        </authorList>
    </citation>
    <scope>NUCLEOTIDE SEQUENCE [LARGE SCALE GENOMIC DNA]</scope>
</reference>
<protein>
    <submittedName>
        <fullName evidence="1">Uncharacterized protein</fullName>
    </submittedName>
</protein>
<evidence type="ECO:0000313" key="2">
    <source>
        <dbReference type="Proteomes" id="UP001497382"/>
    </source>
</evidence>
<sequence length="109" mass="12508">MIFRVSSSAVKTDQWLSPKKSNVGIFDVTCIRSMDLMQWVRETSLPYLKFVGKKTSLLWSWSDQEISKNFLESGFALEHWVSDQKQLKPLMCKAASIISLFNSPLNKCT</sequence>
<dbReference type="AlphaFoldDB" id="A0AAV1ZQF2"/>
<proteinExistence type="predicted"/>
<dbReference type="EMBL" id="CAXIEN010000071">
    <property type="protein sequence ID" value="CAL1273927.1"/>
    <property type="molecule type" value="Genomic_DNA"/>
</dbReference>
<keyword evidence="2" id="KW-1185">Reference proteome</keyword>
<gene>
    <name evidence="1" type="ORF">LARSCL_LOCUS7172</name>
</gene>
<accession>A0AAV1ZQF2</accession>